<evidence type="ECO:0000313" key="1">
    <source>
        <dbReference type="EMBL" id="RJG18698.1"/>
    </source>
</evidence>
<dbReference type="RefSeq" id="WP_022985507.1">
    <property type="nucleotide sequence ID" value="NZ_QYYA01000002.1"/>
</dbReference>
<dbReference type="OrthoDB" id="6080298at2"/>
<protein>
    <submittedName>
        <fullName evidence="1">DUF4397 domain-containing protein</fullName>
    </submittedName>
</protein>
<keyword evidence="2" id="KW-1185">Reference proteome</keyword>
<gene>
    <name evidence="1" type="ORF">D4A39_09590</name>
</gene>
<dbReference type="Proteomes" id="UP000283734">
    <property type="component" value="Unassembled WGS sequence"/>
</dbReference>
<dbReference type="EMBL" id="QYYA01000002">
    <property type="protein sequence ID" value="RJG18698.1"/>
    <property type="molecule type" value="Genomic_DNA"/>
</dbReference>
<dbReference type="PROSITE" id="PS51257">
    <property type="entry name" value="PROKAR_LIPOPROTEIN"/>
    <property type="match status" value="1"/>
</dbReference>
<proteinExistence type="predicted"/>
<sequence>MQKWGWLALAGTVVLSGCGGDSDDDVESFLRERTGIYFHNQLGDQSGSGNEQQDTTVDVIIRNDLSGPLFEAREYSTTEQDGMAFKLESDTETVLFDINNATATLVDDTGIALAAGENYTLVLMGLLAGSGDQVPKLKAYEQIPASVDAGQVRVRFVHALADKADQNIDVSVGASTLASGLDYGAVSSYQTGAPESSSTLTVTLQVGAASAVDRSCSIQLGRSYDAIIAHPAPDSTGVALYCQEVDAG</sequence>
<name>A0A418Y081_9GAMM</name>
<comment type="caution">
    <text evidence="1">The sequence shown here is derived from an EMBL/GenBank/DDBJ whole genome shotgun (WGS) entry which is preliminary data.</text>
</comment>
<accession>A0A418Y081</accession>
<dbReference type="AlphaFoldDB" id="A0A418Y081"/>
<evidence type="ECO:0000313" key="2">
    <source>
        <dbReference type="Proteomes" id="UP000283734"/>
    </source>
</evidence>
<organism evidence="1 2">
    <name type="scientific">Alcanivorax profundi</name>
    <dbReference type="NCBI Taxonomy" id="2338368"/>
    <lineage>
        <taxon>Bacteria</taxon>
        <taxon>Pseudomonadati</taxon>
        <taxon>Pseudomonadota</taxon>
        <taxon>Gammaproteobacteria</taxon>
        <taxon>Oceanospirillales</taxon>
        <taxon>Alcanivoracaceae</taxon>
        <taxon>Alcanivorax</taxon>
    </lineage>
</organism>
<reference evidence="1 2" key="1">
    <citation type="submission" date="2018-09" db="EMBL/GenBank/DDBJ databases">
        <title>Alcanivorax profundi sp. nov., isolated from 1000 m-depth seawater of the Mariana Trench.</title>
        <authorList>
            <person name="Liu J."/>
        </authorList>
    </citation>
    <scope>NUCLEOTIDE SEQUENCE [LARGE SCALE GENOMIC DNA]</scope>
    <source>
        <strain evidence="1 2">MTEO17</strain>
    </source>
</reference>